<feature type="binding site" evidence="5">
    <location>
        <position position="168"/>
    </location>
    <ligand>
        <name>molybdate</name>
        <dbReference type="ChEBI" id="CHEBI:36264"/>
    </ligand>
</feature>
<proteinExistence type="inferred from homology"/>
<evidence type="ECO:0000256" key="1">
    <source>
        <dbReference type="ARBA" id="ARBA00009175"/>
    </source>
</evidence>
<dbReference type="PANTHER" id="PTHR30632:SF0">
    <property type="entry name" value="SULFATE-BINDING PROTEIN"/>
    <property type="match status" value="1"/>
</dbReference>
<evidence type="ECO:0000256" key="4">
    <source>
        <dbReference type="ARBA" id="ARBA00022729"/>
    </source>
</evidence>
<dbReference type="EMBL" id="SCWC02000003">
    <property type="protein sequence ID" value="KAA1039724.1"/>
    <property type="molecule type" value="Genomic_DNA"/>
</dbReference>
<gene>
    <name evidence="7" type="primary">modA</name>
    <name evidence="6" type="ORF">ERX35_005955</name>
    <name evidence="7" type="ORF">KFV11_00815</name>
</gene>
<dbReference type="InterPro" id="IPR041879">
    <property type="entry name" value="YvgL-like_PBP2"/>
</dbReference>
<dbReference type="FunFam" id="3.40.190.10:FF:000035">
    <property type="entry name" value="Molybdate ABC transporter substrate-binding protein"/>
    <property type="match status" value="1"/>
</dbReference>
<reference evidence="6 8" key="1">
    <citation type="submission" date="2019-09" db="EMBL/GenBank/DDBJ databases">
        <authorList>
            <person name="Mazhar S."/>
            <person name="Altermann E."/>
            <person name="Hill C."/>
            <person name="Mcauliffe O."/>
        </authorList>
    </citation>
    <scope>NUCLEOTIDE SEQUENCE [LARGE SCALE GENOMIC DNA]</scope>
    <source>
        <strain evidence="6 8">ATCC 51831</strain>
    </source>
</reference>
<evidence type="ECO:0000313" key="9">
    <source>
        <dbReference type="Proteomes" id="UP001057381"/>
    </source>
</evidence>
<protein>
    <submittedName>
        <fullName evidence="7">Molybdate ABC transporter substrate-binding protein</fullName>
    </submittedName>
</protein>
<dbReference type="Pfam" id="PF13531">
    <property type="entry name" value="SBP_bac_11"/>
    <property type="match status" value="1"/>
</dbReference>
<evidence type="ECO:0000256" key="5">
    <source>
        <dbReference type="PIRSR" id="PIRSR004846-1"/>
    </source>
</evidence>
<dbReference type="GO" id="GO:0030973">
    <property type="term" value="F:molybdate ion binding"/>
    <property type="evidence" value="ECO:0007669"/>
    <property type="project" value="UniProtKB-ARBA"/>
</dbReference>
<keyword evidence="8" id="KW-1185">Reference proteome</keyword>
<feature type="binding site" evidence="5">
    <location>
        <position position="186"/>
    </location>
    <ligand>
        <name>molybdate</name>
        <dbReference type="ChEBI" id="CHEBI:36264"/>
    </ligand>
</feature>
<evidence type="ECO:0000313" key="7">
    <source>
        <dbReference type="EMBL" id="UTH14811.1"/>
    </source>
</evidence>
<accession>A0A9Q9BVA6</accession>
<keyword evidence="2 5" id="KW-0500">Molybdenum</keyword>
<dbReference type="InterPro" id="IPR005950">
    <property type="entry name" value="ModA"/>
</dbReference>
<dbReference type="CDD" id="cd13537">
    <property type="entry name" value="PBP2_YvgL_like"/>
    <property type="match status" value="1"/>
</dbReference>
<dbReference type="EMBL" id="CP073809">
    <property type="protein sequence ID" value="UTH14811.1"/>
    <property type="molecule type" value="Genomic_DNA"/>
</dbReference>
<feature type="binding site" evidence="5">
    <location>
        <position position="35"/>
    </location>
    <ligand>
        <name>molybdate</name>
        <dbReference type="ChEBI" id="CHEBI:36264"/>
    </ligand>
</feature>
<keyword evidence="3 5" id="KW-0479">Metal-binding</keyword>
<dbReference type="OrthoDB" id="9785015at2"/>
<dbReference type="InterPro" id="IPR050682">
    <property type="entry name" value="ModA/WtpA"/>
</dbReference>
<dbReference type="Proteomes" id="UP000295735">
    <property type="component" value="Unassembled WGS sequence"/>
</dbReference>
<dbReference type="PIRSF" id="PIRSF004846">
    <property type="entry name" value="ModA"/>
    <property type="match status" value="1"/>
</dbReference>
<dbReference type="Gene3D" id="3.40.190.10">
    <property type="entry name" value="Periplasmic binding protein-like II"/>
    <property type="match status" value="2"/>
</dbReference>
<dbReference type="AlphaFoldDB" id="A0A9Q9BVA6"/>
<comment type="similarity">
    <text evidence="1">Belongs to the bacterial solute-binding protein ModA family.</text>
</comment>
<evidence type="ECO:0000313" key="6">
    <source>
        <dbReference type="EMBL" id="KAA1039724.1"/>
    </source>
</evidence>
<evidence type="ECO:0000256" key="2">
    <source>
        <dbReference type="ARBA" id="ARBA00022505"/>
    </source>
</evidence>
<dbReference type="GO" id="GO:1901359">
    <property type="term" value="F:tungstate binding"/>
    <property type="evidence" value="ECO:0007669"/>
    <property type="project" value="UniProtKB-ARBA"/>
</dbReference>
<organism evidence="7 9">
    <name type="scientific">Macrococcus equipercicus</name>
    <dbReference type="NCBI Taxonomy" id="69967"/>
    <lineage>
        <taxon>Bacteria</taxon>
        <taxon>Bacillati</taxon>
        <taxon>Bacillota</taxon>
        <taxon>Bacilli</taxon>
        <taxon>Bacillales</taxon>
        <taxon>Staphylococcaceae</taxon>
        <taxon>Macrococcus</taxon>
    </lineage>
</organism>
<dbReference type="PROSITE" id="PS51257">
    <property type="entry name" value="PROKAR_LIPOPROTEIN"/>
    <property type="match status" value="1"/>
</dbReference>
<dbReference type="PANTHER" id="PTHR30632">
    <property type="entry name" value="MOLYBDATE-BINDING PERIPLASMIC PROTEIN"/>
    <property type="match status" value="1"/>
</dbReference>
<feature type="binding site" evidence="5">
    <location>
        <position position="141"/>
    </location>
    <ligand>
        <name>molybdate</name>
        <dbReference type="ChEBI" id="CHEBI:36264"/>
    </ligand>
</feature>
<dbReference type="GO" id="GO:0015689">
    <property type="term" value="P:molybdate ion transport"/>
    <property type="evidence" value="ECO:0007669"/>
    <property type="project" value="InterPro"/>
</dbReference>
<dbReference type="SUPFAM" id="SSF53850">
    <property type="entry name" value="Periplasmic binding protein-like II"/>
    <property type="match status" value="1"/>
</dbReference>
<evidence type="ECO:0000256" key="3">
    <source>
        <dbReference type="ARBA" id="ARBA00022723"/>
    </source>
</evidence>
<name>A0A9Q9BVA6_9STAP</name>
<reference evidence="7" key="2">
    <citation type="submission" date="2021-04" db="EMBL/GenBank/DDBJ databases">
        <title>Complete Genome Sequences of Macrococcus spp. from dog and cattle.</title>
        <authorList>
            <person name="Schwendener S."/>
            <person name="Perreten V."/>
        </authorList>
    </citation>
    <scope>NUCLEOTIDE SEQUENCE</scope>
    <source>
        <strain evidence="7">Epi0143-OL</strain>
    </source>
</reference>
<dbReference type="Proteomes" id="UP001057381">
    <property type="component" value="Chromosome"/>
</dbReference>
<dbReference type="NCBIfam" id="TIGR01256">
    <property type="entry name" value="modA"/>
    <property type="match status" value="1"/>
</dbReference>
<evidence type="ECO:0000313" key="8">
    <source>
        <dbReference type="Proteomes" id="UP000295735"/>
    </source>
</evidence>
<sequence>MHLKYLLTMICLIMLAGCGHQPVKKTTITVSAAASLKDALGDIKKNYEKIHPNINIVYNFGASGTLSNQIQAGAPADLFFSASTKDMTKLTAGGDIKQEDSTPLLKNRLVIISSKKLTSPADLTDSAVNKIAVGTPETVPAGMYAKSALTHLHLWSQLQPKIVYTKDVRQVLTYVESGNVDAGIVYLTDALTSKSARLTLADNLHEPIVYPLGIVRATKHRQAAHDFYQYMQSAHSKKVYQSYGFTVQ</sequence>
<keyword evidence="4" id="KW-0732">Signal</keyword>
<dbReference type="GO" id="GO:0046872">
    <property type="term" value="F:metal ion binding"/>
    <property type="evidence" value="ECO:0007669"/>
    <property type="project" value="UniProtKB-KW"/>
</dbReference>
<feature type="binding site" evidence="5">
    <location>
        <position position="63"/>
    </location>
    <ligand>
        <name>molybdate</name>
        <dbReference type="ChEBI" id="CHEBI:36264"/>
    </ligand>
</feature>
<dbReference type="KEGG" id="mequ:KFV11_00815"/>